<name>A0A0G0DV02_9BACT</name>
<protein>
    <submittedName>
        <fullName evidence="1">Uncharacterized protein</fullName>
    </submittedName>
</protein>
<sequence>MKNSCLACGTPKSSNIYGDMDCPKCNSERFFGFTNKAKSIFVGVANSFTEVNQVDSPVFVGEDHEVLEFKSED</sequence>
<evidence type="ECO:0000313" key="2">
    <source>
        <dbReference type="Proteomes" id="UP000034952"/>
    </source>
</evidence>
<dbReference type="Proteomes" id="UP000034952">
    <property type="component" value="Unassembled WGS sequence"/>
</dbReference>
<comment type="caution">
    <text evidence="1">The sequence shown here is derived from an EMBL/GenBank/DDBJ whole genome shotgun (WGS) entry which is preliminary data.</text>
</comment>
<evidence type="ECO:0000313" key="1">
    <source>
        <dbReference type="EMBL" id="KKP66840.1"/>
    </source>
</evidence>
<organism evidence="1 2">
    <name type="scientific">Candidatus Nomurabacteria bacterium GW2011_GWE1_35_16</name>
    <dbReference type="NCBI Taxonomy" id="1618761"/>
    <lineage>
        <taxon>Bacteria</taxon>
        <taxon>Candidatus Nomuraibacteriota</taxon>
    </lineage>
</organism>
<proteinExistence type="predicted"/>
<reference evidence="1 2" key="1">
    <citation type="journal article" date="2015" name="Nature">
        <title>rRNA introns, odd ribosomes, and small enigmatic genomes across a large radiation of phyla.</title>
        <authorList>
            <person name="Brown C.T."/>
            <person name="Hug L.A."/>
            <person name="Thomas B.C."/>
            <person name="Sharon I."/>
            <person name="Castelle C.J."/>
            <person name="Singh A."/>
            <person name="Wilkins M.J."/>
            <person name="Williams K.H."/>
            <person name="Banfield J.F."/>
        </authorList>
    </citation>
    <scope>NUCLEOTIDE SEQUENCE [LARGE SCALE GENOMIC DNA]</scope>
</reference>
<dbReference type="EMBL" id="LBPY01000002">
    <property type="protein sequence ID" value="KKP66840.1"/>
    <property type="molecule type" value="Genomic_DNA"/>
</dbReference>
<gene>
    <name evidence="1" type="ORF">UR64_C0002G0056</name>
</gene>
<dbReference type="AlphaFoldDB" id="A0A0G0DV02"/>
<accession>A0A0G0DV02</accession>